<accession>A0ABM6I103</accession>
<dbReference type="PANTHER" id="PTHR34203:SF15">
    <property type="entry name" value="SLL1173 PROTEIN"/>
    <property type="match status" value="1"/>
</dbReference>
<feature type="domain" description="Methyltransferase FkbM" evidence="1">
    <location>
        <begin position="53"/>
        <end position="208"/>
    </location>
</feature>
<dbReference type="SUPFAM" id="SSF53335">
    <property type="entry name" value="S-adenosyl-L-methionine-dependent methyltransferases"/>
    <property type="match status" value="1"/>
</dbReference>
<name>A0ABM6I103_9HYPH</name>
<evidence type="ECO:0000259" key="1">
    <source>
        <dbReference type="Pfam" id="PF05050"/>
    </source>
</evidence>
<sequence length="272" mass="30926">MKKQGPIRYQIGNINISLPPGHRLPAYQSKHKNYDRFLPHLARYLDAGDVVIDVGANVGDTLASILDGNPHLHVLCIEADDEFFGYLQNNLLSIKNDIPEALVELAKALVGKTGSYAELSGEHGTKHAVMGNGGVPTRPLSELVRQFPDLPAPRLIKSDVDGFDHDVISSAGELLDKKPLLFFECHFQETDQMKDYLLLLKNLFEMGYGYITVFDNFGAVICSTDNIYTVEEMFKYVDRQNKEQETRTIYYYDVLVYDLEEKEWVKKILQEY</sequence>
<proteinExistence type="predicted"/>
<gene>
    <name evidence="2" type="ORF">B0E33_10785</name>
</gene>
<dbReference type="Gene3D" id="3.40.50.150">
    <property type="entry name" value="Vaccinia Virus protein VP39"/>
    <property type="match status" value="1"/>
</dbReference>
<dbReference type="InterPro" id="IPR029063">
    <property type="entry name" value="SAM-dependent_MTases_sf"/>
</dbReference>
<protein>
    <recommendedName>
        <fullName evidence="1">Methyltransferase FkbM domain-containing protein</fullName>
    </recommendedName>
</protein>
<dbReference type="PANTHER" id="PTHR34203">
    <property type="entry name" value="METHYLTRANSFERASE, FKBM FAMILY PROTEIN"/>
    <property type="match status" value="1"/>
</dbReference>
<dbReference type="EMBL" id="CP019630">
    <property type="protein sequence ID" value="AQQ04011.1"/>
    <property type="molecule type" value="Genomic_DNA"/>
</dbReference>
<organism evidence="2 3">
    <name type="scientific">Roseibium algicola</name>
    <dbReference type="NCBI Taxonomy" id="2857014"/>
    <lineage>
        <taxon>Bacteria</taxon>
        <taxon>Pseudomonadati</taxon>
        <taxon>Pseudomonadota</taxon>
        <taxon>Alphaproteobacteria</taxon>
        <taxon>Hyphomicrobiales</taxon>
        <taxon>Stappiaceae</taxon>
        <taxon>Roseibium</taxon>
    </lineage>
</organism>
<keyword evidence="3" id="KW-1185">Reference proteome</keyword>
<evidence type="ECO:0000313" key="2">
    <source>
        <dbReference type="EMBL" id="AQQ04011.1"/>
    </source>
</evidence>
<dbReference type="Proteomes" id="UP000188174">
    <property type="component" value="Chromosome"/>
</dbReference>
<dbReference type="InterPro" id="IPR006342">
    <property type="entry name" value="FkbM_mtfrase"/>
</dbReference>
<evidence type="ECO:0000313" key="3">
    <source>
        <dbReference type="Proteomes" id="UP000188174"/>
    </source>
</evidence>
<dbReference type="NCBIfam" id="TIGR01444">
    <property type="entry name" value="fkbM_fam"/>
    <property type="match status" value="1"/>
</dbReference>
<dbReference type="InterPro" id="IPR052514">
    <property type="entry name" value="SAM-dependent_MTase"/>
</dbReference>
<dbReference type="Pfam" id="PF05050">
    <property type="entry name" value="Methyltransf_21"/>
    <property type="match status" value="1"/>
</dbReference>
<reference evidence="2 3" key="1">
    <citation type="submission" date="2017-02" db="EMBL/GenBank/DDBJ databases">
        <authorList>
            <person name="Jeong S."/>
        </authorList>
    </citation>
    <scope>NUCLEOTIDE SEQUENCE [LARGE SCALE GENOMIC DNA]</scope>
    <source>
        <strain evidence="2 3">RMAR6-6</strain>
    </source>
</reference>